<name>A0ABU8Y7L6_9MICO</name>
<dbReference type="RefSeq" id="WP_340197333.1">
    <property type="nucleotide sequence ID" value="NZ_JBBKAP010000063.1"/>
</dbReference>
<sequence>MWFERDERGVHSVGMGAPGLRQRFAPETLAALEQASRAELEQLHDAMAELEADVLVVYDPEDDTIDYAEEDRFRGIPLPRDFGFPVITGDLTAGLTEHVEGLPLRWRLDGVAVAFEMVGTVLAPYWKRERARRTATWRATARRRRSGSRSARRR</sequence>
<comment type="caution">
    <text evidence="1">The sequence shown here is derived from an EMBL/GenBank/DDBJ whole genome shotgun (WGS) entry which is preliminary data.</text>
</comment>
<proteinExistence type="predicted"/>
<accession>A0ABU8Y7L6</accession>
<dbReference type="EMBL" id="JBBLYY010000031">
    <property type="protein sequence ID" value="MEK0170830.1"/>
    <property type="molecule type" value="Genomic_DNA"/>
</dbReference>
<evidence type="ECO:0008006" key="3">
    <source>
        <dbReference type="Google" id="ProtNLM"/>
    </source>
</evidence>
<evidence type="ECO:0000313" key="1">
    <source>
        <dbReference type="EMBL" id="MEK0170830.1"/>
    </source>
</evidence>
<evidence type="ECO:0000313" key="2">
    <source>
        <dbReference type="Proteomes" id="UP001370299"/>
    </source>
</evidence>
<gene>
    <name evidence="1" type="ORF">WMN62_05040</name>
</gene>
<protein>
    <recommendedName>
        <fullName evidence="3">GAF domain-containing protein</fullName>
    </recommendedName>
</protein>
<organism evidence="1 2">
    <name type="scientific">Curtobacterium citreum</name>
    <dbReference type="NCBI Taxonomy" id="2036"/>
    <lineage>
        <taxon>Bacteria</taxon>
        <taxon>Bacillati</taxon>
        <taxon>Actinomycetota</taxon>
        <taxon>Actinomycetes</taxon>
        <taxon>Micrococcales</taxon>
        <taxon>Microbacteriaceae</taxon>
        <taxon>Curtobacterium</taxon>
    </lineage>
</organism>
<keyword evidence="2" id="KW-1185">Reference proteome</keyword>
<dbReference type="Proteomes" id="UP001370299">
    <property type="component" value="Unassembled WGS sequence"/>
</dbReference>
<reference evidence="1 2" key="1">
    <citation type="submission" date="2024-03" db="EMBL/GenBank/DDBJ databases">
        <title>Whole genomes of four grape xylem sap localized bacterial endophytes.</title>
        <authorList>
            <person name="Kumar G."/>
            <person name="Savka M.A."/>
        </authorList>
    </citation>
    <scope>NUCLEOTIDE SEQUENCE [LARGE SCALE GENOMIC DNA]</scope>
    <source>
        <strain evidence="1 2">RIT_GXS8</strain>
    </source>
</reference>